<organism evidence="6 7">
    <name type="scientific">Shewanella japonica</name>
    <dbReference type="NCBI Taxonomy" id="93973"/>
    <lineage>
        <taxon>Bacteria</taxon>
        <taxon>Pseudomonadati</taxon>
        <taxon>Pseudomonadota</taxon>
        <taxon>Gammaproteobacteria</taxon>
        <taxon>Alteromonadales</taxon>
        <taxon>Shewanellaceae</taxon>
        <taxon>Shewanella</taxon>
    </lineage>
</organism>
<dbReference type="Pfam" id="PF04073">
    <property type="entry name" value="tRNA_edit"/>
    <property type="match status" value="1"/>
</dbReference>
<accession>A0ABN4YLZ9</accession>
<dbReference type="SUPFAM" id="SSF55826">
    <property type="entry name" value="YbaK/ProRS associated domain"/>
    <property type="match status" value="1"/>
</dbReference>
<dbReference type="InterPro" id="IPR036754">
    <property type="entry name" value="YbaK/aa-tRNA-synt-asso_dom_sf"/>
</dbReference>
<evidence type="ECO:0000256" key="4">
    <source>
        <dbReference type="PIRNR" id="PIRNR006181"/>
    </source>
</evidence>
<feature type="domain" description="YbaK/aminoacyl-tRNA synthetase-associated" evidence="5">
    <location>
        <begin position="31"/>
        <end position="134"/>
    </location>
</feature>
<gene>
    <name evidence="6" type="ORF">SJ2017_3240</name>
</gene>
<dbReference type="Gene3D" id="3.90.960.10">
    <property type="entry name" value="YbaK/aminoacyl-tRNA synthetase-associated domain"/>
    <property type="match status" value="1"/>
</dbReference>
<evidence type="ECO:0000256" key="3">
    <source>
        <dbReference type="ARBA" id="ARBA00023239"/>
    </source>
</evidence>
<evidence type="ECO:0000259" key="5">
    <source>
        <dbReference type="Pfam" id="PF04073"/>
    </source>
</evidence>
<dbReference type="InterPro" id="IPR007214">
    <property type="entry name" value="YbaK/aa-tRNA-synth-assoc-dom"/>
</dbReference>
<evidence type="ECO:0000256" key="1">
    <source>
        <dbReference type="ARBA" id="ARBA00009798"/>
    </source>
</evidence>
<dbReference type="NCBIfam" id="TIGR00011">
    <property type="entry name" value="YbaK_EbsC"/>
    <property type="match status" value="1"/>
</dbReference>
<dbReference type="PANTHER" id="PTHR30411">
    <property type="entry name" value="CYTOPLASMIC PROTEIN"/>
    <property type="match status" value="1"/>
</dbReference>
<dbReference type="EMBL" id="CP020472">
    <property type="protein sequence ID" value="ARD23504.1"/>
    <property type="molecule type" value="Genomic_DNA"/>
</dbReference>
<keyword evidence="2 4" id="KW-0648">Protein biosynthesis</keyword>
<reference evidence="6 7" key="1">
    <citation type="submission" date="2017-03" db="EMBL/GenBank/DDBJ databases">
        <title>Genome sequencing of Shewanella japonica KCTC 22435.</title>
        <authorList>
            <person name="Kim K.M."/>
        </authorList>
    </citation>
    <scope>NUCLEOTIDE SEQUENCE [LARGE SCALE GENOMIC DNA]</scope>
    <source>
        <strain evidence="6 7">KCTC 22435</strain>
    </source>
</reference>
<dbReference type="CDD" id="cd00002">
    <property type="entry name" value="YbaK_deacylase"/>
    <property type="match status" value="1"/>
</dbReference>
<keyword evidence="3 4" id="KW-0456">Lyase</keyword>
<name>A0ABN4YLZ9_9GAMM</name>
<comment type="similarity">
    <text evidence="1 4">Belongs to the prolyl-tRNA editing family. YbaK/EbsC subfamily.</text>
</comment>
<dbReference type="PIRSF" id="PIRSF006181">
    <property type="entry name" value="EbsC_YbaK"/>
    <property type="match status" value="1"/>
</dbReference>
<dbReference type="PANTHER" id="PTHR30411:SF0">
    <property type="entry name" value="CYS-TRNA(PRO)_CYS-TRNA(CYS) DEACYLASE YBAK"/>
    <property type="match status" value="1"/>
</dbReference>
<proteinExistence type="inferred from homology"/>
<evidence type="ECO:0000256" key="2">
    <source>
        <dbReference type="ARBA" id="ARBA00022917"/>
    </source>
</evidence>
<dbReference type="EC" id="4.2.-.-" evidence="4"/>
<sequence>MTPAINLLEREGISHQVLSYQHEASAQSYGDEAVTKLNLCAEQVFKTLVVQLDNGTLAVAITPVSSKLNLKQMAKSVRVKKVVMADKQRVEKTTGYVLGGVSPLGQKKRLPTVIDVSAEQFDVIYVSAGKRGLEIGLSPISLCALTQGSFASITQ</sequence>
<evidence type="ECO:0000313" key="7">
    <source>
        <dbReference type="Proteomes" id="UP000191820"/>
    </source>
</evidence>
<evidence type="ECO:0000313" key="6">
    <source>
        <dbReference type="EMBL" id="ARD23504.1"/>
    </source>
</evidence>
<protein>
    <recommendedName>
        <fullName evidence="4">Cys-tRNA(Pro)/Cys-tRNA(Cys) deacylase</fullName>
        <ecNumber evidence="4">4.2.-.-</ecNumber>
    </recommendedName>
</protein>
<keyword evidence="7" id="KW-1185">Reference proteome</keyword>
<dbReference type="RefSeq" id="WP_055023643.1">
    <property type="nucleotide sequence ID" value="NZ_CANMJJ010000002.1"/>
</dbReference>
<dbReference type="InterPro" id="IPR004369">
    <property type="entry name" value="Prolyl-tRNA_editing_YbaK/EbsC"/>
</dbReference>
<dbReference type="Proteomes" id="UP000191820">
    <property type="component" value="Chromosome"/>
</dbReference>